<dbReference type="InterPro" id="IPR032095">
    <property type="entry name" value="Sacchrp_dh-like_C"/>
</dbReference>
<dbReference type="PANTHER" id="PTHR11133">
    <property type="entry name" value="SACCHAROPINE DEHYDROGENASE"/>
    <property type="match status" value="1"/>
</dbReference>
<name>A0ABS9KMR0_9BACT</name>
<organism evidence="4 5">
    <name type="scientific">Terrimonas ginsenosidimutans</name>
    <dbReference type="NCBI Taxonomy" id="2908004"/>
    <lineage>
        <taxon>Bacteria</taxon>
        <taxon>Pseudomonadati</taxon>
        <taxon>Bacteroidota</taxon>
        <taxon>Chitinophagia</taxon>
        <taxon>Chitinophagales</taxon>
        <taxon>Chitinophagaceae</taxon>
        <taxon>Terrimonas</taxon>
    </lineage>
</organism>
<dbReference type="InterPro" id="IPR051168">
    <property type="entry name" value="AASS"/>
</dbReference>
<evidence type="ECO:0000313" key="4">
    <source>
        <dbReference type="EMBL" id="MCG2613608.1"/>
    </source>
</evidence>
<comment type="caution">
    <text evidence="4">The sequence shown here is derived from an EMBL/GenBank/DDBJ whole genome shotgun (WGS) entry which is preliminary data.</text>
</comment>
<evidence type="ECO:0000256" key="1">
    <source>
        <dbReference type="ARBA" id="ARBA00023002"/>
    </source>
</evidence>
<evidence type="ECO:0000313" key="5">
    <source>
        <dbReference type="Proteomes" id="UP001165367"/>
    </source>
</evidence>
<dbReference type="Proteomes" id="UP001165367">
    <property type="component" value="Unassembled WGS sequence"/>
</dbReference>
<dbReference type="Gene3D" id="3.40.50.720">
    <property type="entry name" value="NAD(P)-binding Rossmann-like Domain"/>
    <property type="match status" value="2"/>
</dbReference>
<dbReference type="RefSeq" id="WP_237869075.1">
    <property type="nucleotide sequence ID" value="NZ_JAKLTR010000002.1"/>
</dbReference>
<dbReference type="PANTHER" id="PTHR11133:SF22">
    <property type="entry name" value="ALPHA-AMINOADIPIC SEMIALDEHYDE SYNTHASE, MITOCHONDRIAL"/>
    <property type="match status" value="1"/>
</dbReference>
<dbReference type="InterPro" id="IPR036291">
    <property type="entry name" value="NAD(P)-bd_dom_sf"/>
</dbReference>
<reference evidence="4" key="1">
    <citation type="submission" date="2022-01" db="EMBL/GenBank/DDBJ databases">
        <authorList>
            <person name="Jo J.-H."/>
            <person name="Im W.-T."/>
        </authorList>
    </citation>
    <scope>NUCLEOTIDE SEQUENCE</scope>
    <source>
        <strain evidence="4">NA20</strain>
    </source>
</reference>
<feature type="domain" description="Saccharopine dehydrogenase NADP binding" evidence="2">
    <location>
        <begin position="4"/>
        <end position="120"/>
    </location>
</feature>
<gene>
    <name evidence="4" type="ORF">LZZ85_04920</name>
</gene>
<accession>A0ABS9KMR0</accession>
<dbReference type="Pfam" id="PF03435">
    <property type="entry name" value="Sacchrp_dh_NADP"/>
    <property type="match status" value="1"/>
</dbReference>
<keyword evidence="5" id="KW-1185">Reference proteome</keyword>
<dbReference type="EMBL" id="JAKLTR010000002">
    <property type="protein sequence ID" value="MCG2613608.1"/>
    <property type="molecule type" value="Genomic_DNA"/>
</dbReference>
<evidence type="ECO:0000259" key="2">
    <source>
        <dbReference type="Pfam" id="PF03435"/>
    </source>
</evidence>
<feature type="domain" description="Saccharopine dehydrogenase-like C-terminal" evidence="3">
    <location>
        <begin position="126"/>
        <end position="493"/>
    </location>
</feature>
<protein>
    <submittedName>
        <fullName evidence="4">Saccharopine dehydrogenase NADP-binding domain-containing protein</fullName>
    </submittedName>
</protein>
<dbReference type="SUPFAM" id="SSF55347">
    <property type="entry name" value="Glyceraldehyde-3-phosphate dehydrogenase-like, C-terminal domain"/>
    <property type="match status" value="2"/>
</dbReference>
<sequence length="499" mass="56139">MKNILLFGAGKSATVLITYLLEHAIEEDWKVVVADANLALANEKINHSPHGEAVSFDIRDDAKRHEYIMGADLVISMLPPLLHNTVARDCLRSGKHLLTASYVDDEMKGMADEIKKKGLLFLCEIGLDPGIDHMSAMKIIDEIRSKGGKITSFRSHCGGLVAPESDDNPWHYKISWNPRNIILAGKAGAHYREDGQEIRLKYEELFSPDRIVTVPQHGTFSWYPNRDSLSYAPLYGLEDTVTFVRTTLRHPEFMLGWKNVIELKMTDETPAYESDGRTLQELLREHLDKHGFQQWLERLTSGFSRTNNLLENLLKLVEAETRVTDKGVEVPASFLATDAAGRLQEIEIGQVKAEAASLVSTQIHEANIVLKQLFYLGLEDKHTMVNKGFCSPADLLQLAVEKRLSLQPQDKDMIVMLHEFGYEMGGQRHSLQSSLVVKGEDSLRTAMAKTVGLPLGIAAKLILRNEISLTGLHIPTGKEIYEKVLRELEDYGVRFEERE</sequence>
<dbReference type="Pfam" id="PF16653">
    <property type="entry name" value="Sacchrp_dh_C"/>
    <property type="match status" value="1"/>
</dbReference>
<dbReference type="SUPFAM" id="SSF51735">
    <property type="entry name" value="NAD(P)-binding Rossmann-fold domains"/>
    <property type="match status" value="1"/>
</dbReference>
<keyword evidence="1" id="KW-0560">Oxidoreductase</keyword>
<dbReference type="Gene3D" id="3.30.360.10">
    <property type="entry name" value="Dihydrodipicolinate Reductase, domain 2"/>
    <property type="match status" value="1"/>
</dbReference>
<dbReference type="InterPro" id="IPR005097">
    <property type="entry name" value="Sacchrp_dh_NADP-bd"/>
</dbReference>
<proteinExistence type="predicted"/>
<evidence type="ECO:0000259" key="3">
    <source>
        <dbReference type="Pfam" id="PF16653"/>
    </source>
</evidence>